<evidence type="ECO:0000256" key="1">
    <source>
        <dbReference type="SAM" id="SignalP"/>
    </source>
</evidence>
<organism evidence="2">
    <name type="scientific">Rosellinia necatrix</name>
    <name type="common">White root-rot fungus</name>
    <dbReference type="NCBI Taxonomy" id="77044"/>
    <lineage>
        <taxon>Eukaryota</taxon>
        <taxon>Fungi</taxon>
        <taxon>Dikarya</taxon>
        <taxon>Ascomycota</taxon>
        <taxon>Pezizomycotina</taxon>
        <taxon>Sordariomycetes</taxon>
        <taxon>Xylariomycetidae</taxon>
        <taxon>Xylariales</taxon>
        <taxon>Xylariaceae</taxon>
        <taxon>Rosellinia</taxon>
    </lineage>
</organism>
<dbReference type="OMA" id="PCNNAYY"/>
<name>A0A1W2TWT2_ROSNE</name>
<protein>
    <submittedName>
        <fullName evidence="2">Putative DNase1 protein</fullName>
    </submittedName>
</protein>
<dbReference type="AlphaFoldDB" id="A0A1W2TWT2"/>
<evidence type="ECO:0000313" key="2">
    <source>
        <dbReference type="EMBL" id="GAP93105.1"/>
    </source>
</evidence>
<sequence length="186" mass="20060">MHFSQQLAAFAAAAATLASANSITFVNQDATQRTIVFTPNAGLQQIDSVVVPGMGQLKVNFPDAWIGNAYSVSDGKPNVPGMLAEVTFQGWGGLTYFDVSAIVNPNDHEGVKEMYPVSEMQAKEKVAVSGCDLFPCGKAYYHPDDIQTVTTYEVDFVCTLGNPATQNVVRDAETKLVARKFVLGKF</sequence>
<accession>A0A1W2TWT2</accession>
<proteinExistence type="predicted"/>
<gene>
    <name evidence="2" type="ORF">SAMD00023353_10700160</name>
</gene>
<dbReference type="EMBL" id="DF977552">
    <property type="protein sequence ID" value="GAP93105.1"/>
    <property type="molecule type" value="Genomic_DNA"/>
</dbReference>
<dbReference type="OrthoDB" id="3513524at2759"/>
<keyword evidence="3" id="KW-1185">Reference proteome</keyword>
<reference evidence="2" key="1">
    <citation type="submission" date="2016-03" db="EMBL/GenBank/DDBJ databases">
        <title>Draft genome sequence of Rosellinia necatrix.</title>
        <authorList>
            <person name="Kanematsu S."/>
        </authorList>
    </citation>
    <scope>NUCLEOTIDE SEQUENCE [LARGE SCALE GENOMIC DNA]</scope>
    <source>
        <strain evidence="2">W97</strain>
    </source>
</reference>
<keyword evidence="1" id="KW-0732">Signal</keyword>
<evidence type="ECO:0000313" key="3">
    <source>
        <dbReference type="Proteomes" id="UP000054516"/>
    </source>
</evidence>
<feature type="signal peptide" evidence="1">
    <location>
        <begin position="1"/>
        <end position="20"/>
    </location>
</feature>
<dbReference type="Proteomes" id="UP000054516">
    <property type="component" value="Unassembled WGS sequence"/>
</dbReference>
<feature type="chain" id="PRO_5010713500" evidence="1">
    <location>
        <begin position="21"/>
        <end position="186"/>
    </location>
</feature>